<dbReference type="Gene3D" id="3.30.240.40">
    <property type="entry name" value="E6 early regulatory protein"/>
    <property type="match status" value="2"/>
</dbReference>
<keyword evidence="14 16" id="KW-0899">Viral immunoevasion</keyword>
<dbReference type="HAMAP" id="MF_04006">
    <property type="entry name" value="HPV_E6"/>
    <property type="match status" value="1"/>
</dbReference>
<evidence type="ECO:0000256" key="11">
    <source>
        <dbReference type="ARBA" id="ARBA00023159"/>
    </source>
</evidence>
<reference evidence="18" key="1">
    <citation type="journal article" date="2018" name="MSphere">
        <title>Metagenomic Discovery of 83 New Human Papillomavirus Types in Patients with Immunodeficiency.</title>
        <authorList>
            <person name="Pastrana D.V."/>
            <person name="Peretti A."/>
            <person name="Welch N.L."/>
            <person name="Borgogna C."/>
            <person name="Olivero C."/>
            <person name="Badolato R."/>
            <person name="Notarangelo L.D."/>
            <person name="Gariglio M."/>
            <person name="FitzGerald P.C."/>
            <person name="McIntosh C.E."/>
            <person name="Reeves J."/>
            <person name="Starrett G.J."/>
            <person name="Bliskovsky V."/>
            <person name="Velez D."/>
            <person name="Brownell I."/>
            <person name="Yarchoan R."/>
            <person name="Wyvill K.M."/>
            <person name="Uldrick T.S."/>
            <person name="Maldarelli F."/>
            <person name="Lisco A."/>
            <person name="Sereti I."/>
            <person name="Gonzalez C.M."/>
            <person name="Androphy E.J."/>
            <person name="McBride A.A."/>
            <person name="Van Doorslaer K."/>
            <person name="Garcia F."/>
            <person name="Dvoretzky I."/>
            <person name="Liu J.S."/>
            <person name="Han J."/>
            <person name="Murphy P.M."/>
            <person name="McDermott D.H."/>
            <person name="Buck C.B."/>
        </authorList>
    </citation>
    <scope>NUCLEOTIDE SEQUENCE</scope>
    <source>
        <strain evidence="18">Gamma15_w18c134</strain>
    </source>
</reference>
<dbReference type="Pfam" id="PF00518">
    <property type="entry name" value="E6"/>
    <property type="match status" value="1"/>
</dbReference>
<proteinExistence type="inferred from homology"/>
<evidence type="ECO:0000256" key="3">
    <source>
        <dbReference type="ARBA" id="ARBA00022562"/>
    </source>
</evidence>
<dbReference type="GO" id="GO:0052150">
    <property type="term" value="P:symbiont-mediated perturbation of host apoptosis"/>
    <property type="evidence" value="ECO:0007669"/>
    <property type="project" value="UniProtKB-KW"/>
</dbReference>
<protein>
    <recommendedName>
        <fullName evidence="16 17">Protein E6</fullName>
    </recommendedName>
</protein>
<gene>
    <name evidence="16 18" type="primary">E6</name>
</gene>
<evidence type="ECO:0000256" key="16">
    <source>
        <dbReference type="HAMAP-Rule" id="MF_04006"/>
    </source>
</evidence>
<comment type="caution">
    <text evidence="16">Lacks conserved residue(s) required for the propagation of feature annotation.</text>
</comment>
<dbReference type="EMBL" id="MF588725">
    <property type="protein sequence ID" value="ATQ38414.1"/>
    <property type="molecule type" value="Genomic_DNA"/>
</dbReference>
<keyword evidence="12 16" id="KW-0804">Transcription</keyword>
<evidence type="ECO:0000256" key="7">
    <source>
        <dbReference type="ARBA" id="ARBA00022771"/>
    </source>
</evidence>
<dbReference type="GO" id="GO:0030430">
    <property type="term" value="C:host cell cytoplasm"/>
    <property type="evidence" value="ECO:0007669"/>
    <property type="project" value="UniProtKB-SubCell"/>
</dbReference>
<evidence type="ECO:0000256" key="17">
    <source>
        <dbReference type="RuleBase" id="RU363123"/>
    </source>
</evidence>
<dbReference type="GO" id="GO:0003677">
    <property type="term" value="F:DNA binding"/>
    <property type="evidence" value="ECO:0007669"/>
    <property type="project" value="UniProtKB-UniRule"/>
</dbReference>
<keyword evidence="10 16" id="KW-0238">DNA-binding</keyword>
<dbReference type="InterPro" id="IPR038575">
    <property type="entry name" value="E6_sf"/>
</dbReference>
<dbReference type="GO" id="GO:0042025">
    <property type="term" value="C:host cell nucleus"/>
    <property type="evidence" value="ECO:0007669"/>
    <property type="project" value="UniProtKB-SubCell"/>
</dbReference>
<dbReference type="InterPro" id="IPR001334">
    <property type="entry name" value="E6"/>
</dbReference>
<keyword evidence="6 16" id="KW-0479">Metal-binding</keyword>
<dbReference type="GO" id="GO:0039502">
    <property type="term" value="P:symbiont-mediated suppression of host type I interferon-mediated signaling pathway"/>
    <property type="evidence" value="ECO:0007669"/>
    <property type="project" value="UniProtKB-UniRule"/>
</dbReference>
<keyword evidence="15 16" id="KW-1119">Modulation of host cell apoptosis by virus</keyword>
<evidence type="ECO:0000256" key="5">
    <source>
        <dbReference type="ARBA" id="ARBA00022632"/>
    </source>
</evidence>
<comment type="subunit">
    <text evidence="16">Forms homodimers. Interacts with ubiquitin-protein ligase UBE3A/E6-AP; this interaction stimulates UBE3A ubiquitin activity. Interacts with host BAK1.</text>
</comment>
<evidence type="ECO:0000256" key="13">
    <source>
        <dbReference type="ARBA" id="ARBA00023200"/>
    </source>
</evidence>
<keyword evidence="2 16" id="KW-0244">Early protein</keyword>
<keyword evidence="5 16" id="KW-1090">Inhibition of host innate immune response by virus</keyword>
<evidence type="ECO:0000256" key="12">
    <source>
        <dbReference type="ARBA" id="ARBA00023163"/>
    </source>
</evidence>
<evidence type="ECO:0000256" key="4">
    <source>
        <dbReference type="ARBA" id="ARBA00022581"/>
    </source>
</evidence>
<keyword evidence="9 16" id="KW-0805">Transcription regulation</keyword>
<accession>A0A2D2ALS3</accession>
<dbReference type="GO" id="GO:0006351">
    <property type="term" value="P:DNA-templated transcription"/>
    <property type="evidence" value="ECO:0007669"/>
    <property type="project" value="UniProtKB-UniRule"/>
</dbReference>
<feature type="zinc finger region" evidence="16">
    <location>
        <begin position="27"/>
        <end position="63"/>
    </location>
</feature>
<sequence>MEAYFPRSLDEYCSYYQINFFNLRMRCIFCKFYTSLEDLAVFYTKRFSIVWRHNIPFACCVKCTLHSALIEREKFRQCVVLASNLDAVVGKPLKEIVIRCIICFALLDDDEKLDVCARNASVSLVRGHWRTECRKCVGKE</sequence>
<dbReference type="GO" id="GO:0006355">
    <property type="term" value="P:regulation of DNA-templated transcription"/>
    <property type="evidence" value="ECO:0007669"/>
    <property type="project" value="UniProtKB-UniRule"/>
</dbReference>
<dbReference type="GO" id="GO:0008270">
    <property type="term" value="F:zinc ion binding"/>
    <property type="evidence" value="ECO:0007669"/>
    <property type="project" value="UniProtKB-KW"/>
</dbReference>
<keyword evidence="13 16" id="KW-1035">Host cytoplasm</keyword>
<evidence type="ECO:0000313" key="18">
    <source>
        <dbReference type="EMBL" id="ATQ38414.1"/>
    </source>
</evidence>
<evidence type="ECO:0000256" key="2">
    <source>
        <dbReference type="ARBA" id="ARBA00022518"/>
    </source>
</evidence>
<dbReference type="GO" id="GO:0039648">
    <property type="term" value="P:symbiont-mediated perturbation of host ubiquitin-like protein modification"/>
    <property type="evidence" value="ECO:0007669"/>
    <property type="project" value="UniProtKB-UniRule"/>
</dbReference>
<evidence type="ECO:0000256" key="1">
    <source>
        <dbReference type="ARBA" id="ARBA00006346"/>
    </source>
</evidence>
<keyword evidence="7 16" id="KW-0863">Zinc-finger</keyword>
<evidence type="ECO:0000256" key="6">
    <source>
        <dbReference type="ARBA" id="ARBA00022723"/>
    </source>
</evidence>
<evidence type="ECO:0000256" key="14">
    <source>
        <dbReference type="ARBA" id="ARBA00023280"/>
    </source>
</evidence>
<keyword evidence="8 16" id="KW-0862">Zinc</keyword>
<dbReference type="GO" id="GO:0052170">
    <property type="term" value="P:symbiont-mediated suppression of host innate immune response"/>
    <property type="evidence" value="ECO:0007669"/>
    <property type="project" value="UniProtKB-KW"/>
</dbReference>
<evidence type="ECO:0000256" key="8">
    <source>
        <dbReference type="ARBA" id="ARBA00022833"/>
    </source>
</evidence>
<evidence type="ECO:0000256" key="9">
    <source>
        <dbReference type="ARBA" id="ARBA00023015"/>
    </source>
</evidence>
<keyword evidence="11 16" id="KW-0010">Activator</keyword>
<comment type="function">
    <text evidence="16">Plays a major role in the induction and maintenance of cellular transformation. E6 associates with host UBE3A/E6-AP ubiquitin-protein ligase and modulates its activity. Protects host keratinocytes from apoptosis by mediating the degradation of host BAK1. May also inhibit host immune response.</text>
</comment>
<comment type="subcellular location">
    <subcellularLocation>
        <location evidence="16 17">Host cytoplasm</location>
    </subcellularLocation>
    <subcellularLocation>
        <location evidence="16 17">Host nucleus</location>
    </subcellularLocation>
</comment>
<feature type="zinc finger region" evidence="16">
    <location>
        <begin position="100"/>
        <end position="136"/>
    </location>
</feature>
<comment type="similarity">
    <text evidence="1 16 17">Belongs to the papillomaviridae E6 protein family.</text>
</comment>
<evidence type="ECO:0000256" key="10">
    <source>
        <dbReference type="ARBA" id="ARBA00023125"/>
    </source>
</evidence>
<keyword evidence="4 16" id="KW-0945">Host-virus interaction</keyword>
<dbReference type="SUPFAM" id="SSF161229">
    <property type="entry name" value="E6 C-terminal domain-like"/>
    <property type="match status" value="2"/>
</dbReference>
<dbReference type="Proteomes" id="UP000289861">
    <property type="component" value="Segment"/>
</dbReference>
<name>A0A2D2ALS3_9PAPI</name>
<evidence type="ECO:0000256" key="15">
    <source>
        <dbReference type="ARBA" id="ARBA00023323"/>
    </source>
</evidence>
<organism evidence="18">
    <name type="scientific">Gammapapillomavirus 15</name>
    <dbReference type="NCBI Taxonomy" id="1513260"/>
    <lineage>
        <taxon>Viruses</taxon>
        <taxon>Monodnaviria</taxon>
        <taxon>Shotokuvirae</taxon>
        <taxon>Cossaviricota</taxon>
        <taxon>Papovaviricetes</taxon>
        <taxon>Zurhausenvirales</taxon>
        <taxon>Papillomaviridae</taxon>
        <taxon>Firstpapillomavirinae</taxon>
        <taxon>Gammapapillomavirus</taxon>
    </lineage>
</organism>
<keyword evidence="3 16" id="KW-1048">Host nucleus</keyword>